<dbReference type="Gene3D" id="3.40.50.850">
    <property type="entry name" value="Isochorismatase-like"/>
    <property type="match status" value="1"/>
</dbReference>
<comment type="caution">
    <text evidence="2">The sequence shown here is derived from an EMBL/GenBank/DDBJ whole genome shotgun (WGS) entry which is preliminary data.</text>
</comment>
<dbReference type="SUPFAM" id="SSF52499">
    <property type="entry name" value="Isochorismatase-like hydrolases"/>
    <property type="match status" value="1"/>
</dbReference>
<reference evidence="2 3" key="1">
    <citation type="submission" date="2013-08" db="EMBL/GenBank/DDBJ databases">
        <title>draft genome of Halomonas huanghegensis, strain BJGMM-B45T.</title>
        <authorList>
            <person name="Miao C."/>
            <person name="Wan Y."/>
            <person name="Jin W."/>
        </authorList>
    </citation>
    <scope>NUCLEOTIDE SEQUENCE [LARGE SCALE GENOMIC DNA]</scope>
    <source>
        <strain evidence="2 3">BJGMM-B45</strain>
    </source>
</reference>
<keyword evidence="3" id="KW-1185">Reference proteome</keyword>
<dbReference type="Proteomes" id="UP000019113">
    <property type="component" value="Unassembled WGS sequence"/>
</dbReference>
<protein>
    <recommendedName>
        <fullName evidence="1">Isochorismatase-like domain-containing protein</fullName>
    </recommendedName>
</protein>
<proteinExistence type="predicted"/>
<dbReference type="EMBL" id="AVBC01000019">
    <property type="protein sequence ID" value="ERL52176.1"/>
    <property type="molecule type" value="Genomic_DNA"/>
</dbReference>
<dbReference type="PANTHER" id="PTHR14119">
    <property type="entry name" value="HYDROLASE"/>
    <property type="match status" value="1"/>
</dbReference>
<dbReference type="Pfam" id="PF00857">
    <property type="entry name" value="Isochorismatase"/>
    <property type="match status" value="1"/>
</dbReference>
<gene>
    <name evidence="2" type="ORF">BJB45_09425</name>
</gene>
<evidence type="ECO:0000259" key="1">
    <source>
        <dbReference type="Pfam" id="PF00857"/>
    </source>
</evidence>
<dbReference type="InterPro" id="IPR000868">
    <property type="entry name" value="Isochorismatase-like_dom"/>
</dbReference>
<dbReference type="AlphaFoldDB" id="W1NAE4"/>
<evidence type="ECO:0000313" key="2">
    <source>
        <dbReference type="EMBL" id="ERL52176.1"/>
    </source>
</evidence>
<dbReference type="RefSeq" id="WP_021818008.1">
    <property type="nucleotide sequence ID" value="NZ_AVBC01000019.1"/>
</dbReference>
<dbReference type="PATRIC" id="fig|1178482.3.peg.1049"/>
<accession>W1NAE4</accession>
<feature type="domain" description="Isochorismatase-like" evidence="1">
    <location>
        <begin position="8"/>
        <end position="157"/>
    </location>
</feature>
<name>W1NAE4_9GAMM</name>
<organism evidence="2 3">
    <name type="scientific">Halomonas huangheensis</name>
    <dbReference type="NCBI Taxonomy" id="1178482"/>
    <lineage>
        <taxon>Bacteria</taxon>
        <taxon>Pseudomonadati</taxon>
        <taxon>Pseudomonadota</taxon>
        <taxon>Gammaproteobacteria</taxon>
        <taxon>Oceanospirillales</taxon>
        <taxon>Halomonadaceae</taxon>
        <taxon>Halomonas</taxon>
    </lineage>
</organism>
<dbReference type="STRING" id="1178482.AR456_17575"/>
<dbReference type="KEGG" id="hhu:AR456_17575"/>
<dbReference type="InterPro" id="IPR036380">
    <property type="entry name" value="Isochorismatase-like_sf"/>
</dbReference>
<dbReference type="PANTHER" id="PTHR14119:SF3">
    <property type="entry name" value="ISOCHORISMATASE DOMAIN-CONTAINING PROTEIN 2"/>
    <property type="match status" value="1"/>
</dbReference>
<dbReference type="eggNOG" id="COG1335">
    <property type="taxonomic scope" value="Bacteria"/>
</dbReference>
<dbReference type="OrthoDB" id="9796958at2"/>
<sequence length="193" mass="21682">MLIERERSLLLIVDVQSGLMPVIERADQAVTEISWLVAVAEHLEVPVWYTEQYPKGLGATEARLAAALPASAHRLIKCHFNACREPGVIDTLRESGRTQIVIAGAEAHICVLQTALGLREQGFEVLWLVEGCVSRRMDEARLARDRLVQAGGVAVSADMVAYEWLERCDDAIFREVHHRLLKPRSRRPLRLMP</sequence>
<evidence type="ECO:0000313" key="3">
    <source>
        <dbReference type="Proteomes" id="UP000019113"/>
    </source>
</evidence>
<dbReference type="InterPro" id="IPR050993">
    <property type="entry name" value="Isochorismatase_domain"/>
</dbReference>